<dbReference type="KEGG" id="pbd:PBOR_28260"/>
<accession>A0A089LMP8</accession>
<dbReference type="Pfam" id="PF02423">
    <property type="entry name" value="OCD_Mu_crystall"/>
    <property type="match status" value="1"/>
</dbReference>
<dbReference type="GO" id="GO:0019752">
    <property type="term" value="P:carboxylic acid metabolic process"/>
    <property type="evidence" value="ECO:0007669"/>
    <property type="project" value="UniProtKB-ARBA"/>
</dbReference>
<dbReference type="AlphaFoldDB" id="A0A089LMP8"/>
<dbReference type="PANTHER" id="PTHR13812">
    <property type="entry name" value="KETIMINE REDUCTASE MU-CRYSTALLIN"/>
    <property type="match status" value="1"/>
</dbReference>
<protein>
    <recommendedName>
        <fullName evidence="4">Ornithine cyclodeaminase</fullName>
    </recommendedName>
</protein>
<sequence length="324" mass="33915">MLMINGKEVAEILTMESCIAVMETVLADLSEGEAVQSLRQVLPLEERNVLGLMPGYLRREGVAGAKIISVFPGNHGSGLPSHQGMVSLFDAATGVPLAIVDGQSITAIRTAAVSAAATKLLAREEAESLAVLGTGEQARSHLEAMLQVRGIKRAKVWSRTPGKARAFADAMSSRWNAEITAALSVQDAVMDADIICTATAAGEPVLHGAWVKPGAHINAIGACRAHERELDTALVAGARLYVDRLESAVHEAGDYLIPLSEGAITADHIIGEIGGLLKGHVPGRGSSSEITLFKGLGLAVQDLAAAFYIYKQAVALNKGVEVSL</sequence>
<dbReference type="InterPro" id="IPR036291">
    <property type="entry name" value="NAD(P)-bd_dom_sf"/>
</dbReference>
<evidence type="ECO:0008006" key="4">
    <source>
        <dbReference type="Google" id="ProtNLM"/>
    </source>
</evidence>
<dbReference type="Proteomes" id="UP000029518">
    <property type="component" value="Chromosome"/>
</dbReference>
<dbReference type="InterPro" id="IPR023401">
    <property type="entry name" value="ODC_N"/>
</dbReference>
<proteinExistence type="inferred from homology"/>
<name>A0A089LMP8_PAEBO</name>
<keyword evidence="3" id="KW-1185">Reference proteome</keyword>
<evidence type="ECO:0000256" key="1">
    <source>
        <dbReference type="ARBA" id="ARBA00008903"/>
    </source>
</evidence>
<gene>
    <name evidence="2" type="ORF">PBOR_28260</name>
</gene>
<organism evidence="2 3">
    <name type="scientific">Paenibacillus borealis</name>
    <dbReference type="NCBI Taxonomy" id="160799"/>
    <lineage>
        <taxon>Bacteria</taxon>
        <taxon>Bacillati</taxon>
        <taxon>Bacillota</taxon>
        <taxon>Bacilli</taxon>
        <taxon>Bacillales</taxon>
        <taxon>Paenibacillaceae</taxon>
        <taxon>Paenibacillus</taxon>
    </lineage>
</organism>
<dbReference type="HOGENOM" id="CLU_042088_1_1_9"/>
<dbReference type="EMBL" id="CP009285">
    <property type="protein sequence ID" value="AIQ60413.1"/>
    <property type="molecule type" value="Genomic_DNA"/>
</dbReference>
<dbReference type="GO" id="GO:0016491">
    <property type="term" value="F:oxidoreductase activity"/>
    <property type="evidence" value="ECO:0007669"/>
    <property type="project" value="UniProtKB-ARBA"/>
</dbReference>
<dbReference type="Gene3D" id="3.40.50.720">
    <property type="entry name" value="NAD(P)-binding Rossmann-like Domain"/>
    <property type="match status" value="1"/>
</dbReference>
<evidence type="ECO:0000313" key="3">
    <source>
        <dbReference type="Proteomes" id="UP000029518"/>
    </source>
</evidence>
<dbReference type="FunFam" id="3.40.50.720:FF:000311">
    <property type="entry name" value="Ornithine cyclodeaminase"/>
    <property type="match status" value="1"/>
</dbReference>
<evidence type="ECO:0000313" key="2">
    <source>
        <dbReference type="EMBL" id="AIQ60413.1"/>
    </source>
</evidence>
<dbReference type="Gene3D" id="3.30.1780.10">
    <property type="entry name" value="ornithine cyclodeaminase, domain 1"/>
    <property type="match status" value="1"/>
</dbReference>
<reference evidence="2" key="1">
    <citation type="submission" date="2014-08" db="EMBL/GenBank/DDBJ databases">
        <title>Comparative genomics of the Paenibacillus odorifer group.</title>
        <authorList>
            <person name="den Bakker H.C."/>
            <person name="Tsai Y.-C.Y.-C."/>
            <person name="Martin N."/>
            <person name="Korlach J."/>
            <person name="Wiedmann M."/>
        </authorList>
    </citation>
    <scope>NUCLEOTIDE SEQUENCE [LARGE SCALE GENOMIC DNA]</scope>
    <source>
        <strain evidence="2">DSM 13188</strain>
    </source>
</reference>
<dbReference type="SUPFAM" id="SSF51735">
    <property type="entry name" value="NAD(P)-binding Rossmann-fold domains"/>
    <property type="match status" value="1"/>
</dbReference>
<dbReference type="OrthoDB" id="9792005at2"/>
<dbReference type="PANTHER" id="PTHR13812:SF19">
    <property type="entry name" value="KETIMINE REDUCTASE MU-CRYSTALLIN"/>
    <property type="match status" value="1"/>
</dbReference>
<dbReference type="GO" id="GO:0005737">
    <property type="term" value="C:cytoplasm"/>
    <property type="evidence" value="ECO:0007669"/>
    <property type="project" value="TreeGrafter"/>
</dbReference>
<dbReference type="PIRSF" id="PIRSF001439">
    <property type="entry name" value="CryM"/>
    <property type="match status" value="1"/>
</dbReference>
<dbReference type="InterPro" id="IPR003462">
    <property type="entry name" value="ODC_Mu_crystall"/>
</dbReference>
<comment type="similarity">
    <text evidence="1">Belongs to the ornithine cyclodeaminase/mu-crystallin family.</text>
</comment>